<comment type="caution">
    <text evidence="1">The sequence shown here is derived from an EMBL/GenBank/DDBJ whole genome shotgun (WGS) entry which is preliminary data.</text>
</comment>
<dbReference type="Proteomes" id="UP001066276">
    <property type="component" value="Chromosome 2_1"/>
</dbReference>
<gene>
    <name evidence="1" type="ORF">NDU88_007515</name>
</gene>
<dbReference type="AlphaFoldDB" id="A0AAV7VPZ8"/>
<proteinExistence type="predicted"/>
<evidence type="ECO:0008006" key="3">
    <source>
        <dbReference type="Google" id="ProtNLM"/>
    </source>
</evidence>
<sequence length="208" mass="24424">MNNEGTISCSIFRRPLQFDLTVFQTRGTRWEKWIRRFERYVSATCKGHTDKQVRDLFLNLVWNDVEYLLVIFPPEFITTYKGLIKCLTDKFDPQRNMDFEHYTFTTAYQQADDSLDDFAAWLSKLVTYCEFKTFDSEAAVRLCILEGCHSTAFHTKLLKEMYTLDKILTMARSEARIPLTPSKWKLGGPSRLIAWPEAKTNKKGHRCH</sequence>
<protein>
    <recommendedName>
        <fullName evidence="3">Retrotransposon gag domain-containing protein</fullName>
    </recommendedName>
</protein>
<dbReference type="EMBL" id="JANPWB010000003">
    <property type="protein sequence ID" value="KAJ1203734.1"/>
    <property type="molecule type" value="Genomic_DNA"/>
</dbReference>
<evidence type="ECO:0000313" key="2">
    <source>
        <dbReference type="Proteomes" id="UP001066276"/>
    </source>
</evidence>
<name>A0AAV7VPZ8_PLEWA</name>
<keyword evidence="2" id="KW-1185">Reference proteome</keyword>
<organism evidence="1 2">
    <name type="scientific">Pleurodeles waltl</name>
    <name type="common">Iberian ribbed newt</name>
    <dbReference type="NCBI Taxonomy" id="8319"/>
    <lineage>
        <taxon>Eukaryota</taxon>
        <taxon>Metazoa</taxon>
        <taxon>Chordata</taxon>
        <taxon>Craniata</taxon>
        <taxon>Vertebrata</taxon>
        <taxon>Euteleostomi</taxon>
        <taxon>Amphibia</taxon>
        <taxon>Batrachia</taxon>
        <taxon>Caudata</taxon>
        <taxon>Salamandroidea</taxon>
        <taxon>Salamandridae</taxon>
        <taxon>Pleurodelinae</taxon>
        <taxon>Pleurodeles</taxon>
    </lineage>
</organism>
<reference evidence="1" key="1">
    <citation type="journal article" date="2022" name="bioRxiv">
        <title>Sequencing and chromosome-scale assembly of the giantPleurodeles waltlgenome.</title>
        <authorList>
            <person name="Brown T."/>
            <person name="Elewa A."/>
            <person name="Iarovenko S."/>
            <person name="Subramanian E."/>
            <person name="Araus A.J."/>
            <person name="Petzold A."/>
            <person name="Susuki M."/>
            <person name="Suzuki K.-i.T."/>
            <person name="Hayashi T."/>
            <person name="Toyoda A."/>
            <person name="Oliveira C."/>
            <person name="Osipova E."/>
            <person name="Leigh N.D."/>
            <person name="Simon A."/>
            <person name="Yun M.H."/>
        </authorList>
    </citation>
    <scope>NUCLEOTIDE SEQUENCE</scope>
    <source>
        <strain evidence="1">20211129_DDA</strain>
        <tissue evidence="1">Liver</tissue>
    </source>
</reference>
<accession>A0AAV7VPZ8</accession>
<dbReference type="PANTHER" id="PTHR33198">
    <property type="entry name" value="ANK_REP_REGION DOMAIN-CONTAINING PROTEIN-RELATED"/>
    <property type="match status" value="1"/>
</dbReference>
<evidence type="ECO:0000313" key="1">
    <source>
        <dbReference type="EMBL" id="KAJ1203734.1"/>
    </source>
</evidence>